<dbReference type="EMBL" id="JAPPUX010000004">
    <property type="protein sequence ID" value="MCY4727888.1"/>
    <property type="molecule type" value="Genomic_DNA"/>
</dbReference>
<reference evidence="2" key="1">
    <citation type="submission" date="2022-08" db="EMBL/GenBank/DDBJ databases">
        <title>Genome sequencing of Nocardioides sp. STR2.</title>
        <authorList>
            <person name="So Y."/>
        </authorList>
    </citation>
    <scope>NUCLEOTIDE SEQUENCE</scope>
    <source>
        <strain evidence="2">STR2</strain>
    </source>
</reference>
<dbReference type="RefSeq" id="WP_268112821.1">
    <property type="nucleotide sequence ID" value="NZ_JAPPUX010000004.1"/>
</dbReference>
<organism evidence="2 3">
    <name type="scientific">Nocardioides pini</name>
    <dbReference type="NCBI Taxonomy" id="2975053"/>
    <lineage>
        <taxon>Bacteria</taxon>
        <taxon>Bacillati</taxon>
        <taxon>Actinomycetota</taxon>
        <taxon>Actinomycetes</taxon>
        <taxon>Propionibacteriales</taxon>
        <taxon>Nocardioidaceae</taxon>
        <taxon>Nocardioides</taxon>
    </lineage>
</organism>
<sequence>MSSRLGPRLVALVVPLALLAPTGAHAEKVVTHDPAGDAGVVGFVAEEDAELPPTPDPSPADIVRTVAAHGDRRLSITVHFTELAGVREHSIQVLIRTPSGAYRVEVEKDEGRRARTTITRRREPVGCPALRARYDTGADTAAVSVPTACLSSPRWVRLGLKAFAPLPADDPAVLASTVDDGHSDTYRVFRVAVGPRIRRG</sequence>
<comment type="caution">
    <text evidence="2">The sequence shown here is derived from an EMBL/GenBank/DDBJ whole genome shotgun (WGS) entry which is preliminary data.</text>
</comment>
<evidence type="ECO:0000256" key="1">
    <source>
        <dbReference type="SAM" id="SignalP"/>
    </source>
</evidence>
<dbReference type="Proteomes" id="UP001074726">
    <property type="component" value="Unassembled WGS sequence"/>
</dbReference>
<feature type="chain" id="PRO_5045917339" description="Secreted protein" evidence="1">
    <location>
        <begin position="27"/>
        <end position="200"/>
    </location>
</feature>
<keyword evidence="3" id="KW-1185">Reference proteome</keyword>
<name>A0ABT4CFZ9_9ACTN</name>
<accession>A0ABT4CFZ9</accession>
<keyword evidence="1" id="KW-0732">Signal</keyword>
<evidence type="ECO:0000313" key="2">
    <source>
        <dbReference type="EMBL" id="MCY4727888.1"/>
    </source>
</evidence>
<protein>
    <recommendedName>
        <fullName evidence="4">Secreted protein</fullName>
    </recommendedName>
</protein>
<gene>
    <name evidence="2" type="ORF">NYO98_16500</name>
</gene>
<evidence type="ECO:0008006" key="4">
    <source>
        <dbReference type="Google" id="ProtNLM"/>
    </source>
</evidence>
<feature type="signal peptide" evidence="1">
    <location>
        <begin position="1"/>
        <end position="26"/>
    </location>
</feature>
<evidence type="ECO:0000313" key="3">
    <source>
        <dbReference type="Proteomes" id="UP001074726"/>
    </source>
</evidence>
<proteinExistence type="predicted"/>